<dbReference type="GO" id="GO:0005198">
    <property type="term" value="F:structural molecule activity"/>
    <property type="evidence" value="ECO:0007669"/>
    <property type="project" value="TreeGrafter"/>
</dbReference>
<dbReference type="InterPro" id="IPR018359">
    <property type="entry name" value="Bromodomain_CS"/>
</dbReference>
<dbReference type="OrthoDB" id="21449at2759"/>
<dbReference type="Pfam" id="PF00439">
    <property type="entry name" value="Bromodomain"/>
    <property type="match status" value="1"/>
</dbReference>
<accession>A0A0D2VHS3</accession>
<dbReference type="InParanoid" id="A0A0D2VHS3"/>
<dbReference type="GO" id="GO:0006357">
    <property type="term" value="P:regulation of transcription by RNA polymerase II"/>
    <property type="evidence" value="ECO:0007669"/>
    <property type="project" value="TreeGrafter"/>
</dbReference>
<evidence type="ECO:0000313" key="5">
    <source>
        <dbReference type="EMBL" id="KJE89492.1"/>
    </source>
</evidence>
<dbReference type="GO" id="GO:0000124">
    <property type="term" value="C:SAGA complex"/>
    <property type="evidence" value="ECO:0007669"/>
    <property type="project" value="InterPro"/>
</dbReference>
<proteinExistence type="predicted"/>
<dbReference type="eggNOG" id="KOG1472">
    <property type="taxonomic scope" value="Eukaryota"/>
</dbReference>
<dbReference type="PANTHER" id="PTHR47343:SF1">
    <property type="entry name" value="TRANSCRIPTIONAL ACTIVATOR SPT7"/>
    <property type="match status" value="1"/>
</dbReference>
<organism evidence="5 6">
    <name type="scientific">Capsaspora owczarzaki (strain ATCC 30864)</name>
    <dbReference type="NCBI Taxonomy" id="595528"/>
    <lineage>
        <taxon>Eukaryota</taxon>
        <taxon>Filasterea</taxon>
        <taxon>Capsaspora</taxon>
    </lineage>
</organism>
<protein>
    <recommendedName>
        <fullName evidence="4">Bromo domain-containing protein</fullName>
    </recommendedName>
</protein>
<dbReference type="PRINTS" id="PR00503">
    <property type="entry name" value="BROMODOMAIN"/>
</dbReference>
<feature type="compositionally biased region" description="Low complexity" evidence="3">
    <location>
        <begin position="294"/>
        <end position="307"/>
    </location>
</feature>
<name>A0A0D2VHS3_CAPO3</name>
<dbReference type="Gene3D" id="1.20.920.10">
    <property type="entry name" value="Bromodomain-like"/>
    <property type="match status" value="1"/>
</dbReference>
<dbReference type="STRING" id="595528.A0A0D2VHS3"/>
<dbReference type="PROSITE" id="PS50014">
    <property type="entry name" value="BROMODOMAIN_2"/>
    <property type="match status" value="1"/>
</dbReference>
<dbReference type="Proteomes" id="UP000008743">
    <property type="component" value="Unassembled WGS sequence"/>
</dbReference>
<dbReference type="InterPro" id="IPR036427">
    <property type="entry name" value="Bromodomain-like_sf"/>
</dbReference>
<evidence type="ECO:0000256" key="1">
    <source>
        <dbReference type="ARBA" id="ARBA00023117"/>
    </source>
</evidence>
<feature type="compositionally biased region" description="Polar residues" evidence="3">
    <location>
        <begin position="277"/>
        <end position="290"/>
    </location>
</feature>
<sequence>MCDSDHDEAVYELALRMQRAGEWARLLDGPAFQALVFALQSQAHWQALLAMPVLLQPQLRAVLTRPVDVRPKPDSAALEVEMPVSRGPSIMLDSLSGLSREELFALVWTGSLTDEFVAAYAVTAEVMPMADLTVLESILHALIALSLDPVIFALRIRSILYQHRIDDAIPRRRHDDDHERAARASEVLRQAAQQQQNTTKRGRATVPTQFDTAVSDGEFVQRLSAFDAQTAGRYQALVELQDVFILLDDLGEDAELEMDELRRRPVRQHEIDAGTLPNVTSYFDGTSQTGPAHGTTTNNNSNTIIDGNDSDTEVKRLQTARDESDYLEMFNTQCEHIVLTLRNNRDHAYPFLTRVSKRDAPGYYDEIVHPMDFSLIQRKLSSQQYLERAPFEADIRLIYANCRAYNTEDDNVFCAHADALEAITDRLFADWVTVPVPVSIRRKSLALQAKEAQLRHKVLAAFQAAQSSRSEDASDVEVNANQTGADPAVCIPAPPLPPPPPQPLPSVLQTLRQELTIRARDTAQPDTFHAHRRFLRNSLLRTRALRWLARSDSANGAASSSTPDPRLAADREPFAIRPTALSYYPTPLVGYISPVANEYGVAAGSLFRAGSAEQDAQPRFSDQAVILPAIPVSTHETLDLTVLPQAAAKVACPILGSLDTIVPNVLSASDDDPGLGEGPHVAAAPRQTELVFDAEQLECVGKRIFPDAYSEQLALPWLYHPALATPTQPLSSSYSYQLSSDIWTRSPVWANAVALQSIKQRVNPDVATWNFTLPKQSVAVDRLDASLISNLLDRSVAVLLAHTGLDGCDASAFQLIGEMTGRFLENLANKMNILRVTHRDSSNVEDLLVPCLEAVECSPAALLRHGHVVVQGTSNKIRAMTRALDTVSGTNTLEPGASVSAMASEEG</sequence>
<dbReference type="RefSeq" id="XP_004365824.1">
    <property type="nucleotide sequence ID" value="XM_004365767.2"/>
</dbReference>
<dbReference type="InterPro" id="IPR001487">
    <property type="entry name" value="Bromodomain"/>
</dbReference>
<evidence type="ECO:0000256" key="2">
    <source>
        <dbReference type="PROSITE-ProRule" id="PRU00035"/>
    </source>
</evidence>
<evidence type="ECO:0000256" key="3">
    <source>
        <dbReference type="SAM" id="MobiDB-lite"/>
    </source>
</evidence>
<gene>
    <name evidence="5" type="ORF">CAOG_000953</name>
</gene>
<keyword evidence="1 2" id="KW-0103">Bromodomain</keyword>
<dbReference type="PROSITE" id="PS00633">
    <property type="entry name" value="BROMODOMAIN_1"/>
    <property type="match status" value="1"/>
</dbReference>
<dbReference type="PANTHER" id="PTHR47343">
    <property type="entry name" value="TRANSCRIPTIONAL ACTIVATOR SPT7"/>
    <property type="match status" value="1"/>
</dbReference>
<feature type="region of interest" description="Disordered" evidence="3">
    <location>
        <begin position="277"/>
        <end position="310"/>
    </location>
</feature>
<dbReference type="SUPFAM" id="SSF47370">
    <property type="entry name" value="Bromodomain"/>
    <property type="match status" value="1"/>
</dbReference>
<reference evidence="6" key="1">
    <citation type="submission" date="2011-02" db="EMBL/GenBank/DDBJ databases">
        <title>The Genome Sequence of Capsaspora owczarzaki ATCC 30864.</title>
        <authorList>
            <person name="Russ C."/>
            <person name="Cuomo C."/>
            <person name="Burger G."/>
            <person name="Gray M.W."/>
            <person name="Holland P.W.H."/>
            <person name="King N."/>
            <person name="Lang F.B.F."/>
            <person name="Roger A.J."/>
            <person name="Ruiz-Trillo I."/>
            <person name="Young S.K."/>
            <person name="Zeng Q."/>
            <person name="Gargeya S."/>
            <person name="Alvarado L."/>
            <person name="Berlin A."/>
            <person name="Chapman S.B."/>
            <person name="Chen Z."/>
            <person name="Freedman E."/>
            <person name="Gellesch M."/>
            <person name="Goldberg J."/>
            <person name="Griggs A."/>
            <person name="Gujja S."/>
            <person name="Heilman E."/>
            <person name="Heiman D."/>
            <person name="Howarth C."/>
            <person name="Mehta T."/>
            <person name="Neiman D."/>
            <person name="Pearson M."/>
            <person name="Roberts A."/>
            <person name="Saif S."/>
            <person name="Shea T."/>
            <person name="Shenoy N."/>
            <person name="Sisk P."/>
            <person name="Stolte C."/>
            <person name="Sykes S."/>
            <person name="White J."/>
            <person name="Yandava C."/>
            <person name="Haas B."/>
            <person name="Nusbaum C."/>
            <person name="Birren B."/>
        </authorList>
    </citation>
    <scope>NUCLEOTIDE SEQUENCE</scope>
    <source>
        <strain evidence="6">ATCC 30864</strain>
    </source>
</reference>
<dbReference type="AlphaFoldDB" id="A0A0D2VHS3"/>
<keyword evidence="6" id="KW-1185">Reference proteome</keyword>
<dbReference type="EMBL" id="KE346360">
    <property type="protein sequence ID" value="KJE89492.1"/>
    <property type="molecule type" value="Genomic_DNA"/>
</dbReference>
<dbReference type="GO" id="GO:0046695">
    <property type="term" value="C:SLIK (SAGA-like) complex"/>
    <property type="evidence" value="ECO:0007669"/>
    <property type="project" value="InterPro"/>
</dbReference>
<dbReference type="SMART" id="SM00297">
    <property type="entry name" value="BROMO"/>
    <property type="match status" value="1"/>
</dbReference>
<feature type="domain" description="Bromo" evidence="4">
    <location>
        <begin position="343"/>
        <end position="413"/>
    </location>
</feature>
<dbReference type="InterPro" id="IPR037782">
    <property type="entry name" value="Spt7"/>
</dbReference>
<evidence type="ECO:0000259" key="4">
    <source>
        <dbReference type="PROSITE" id="PS50014"/>
    </source>
</evidence>
<evidence type="ECO:0000313" key="6">
    <source>
        <dbReference type="Proteomes" id="UP000008743"/>
    </source>
</evidence>